<dbReference type="Pfam" id="PF07690">
    <property type="entry name" value="MFS_1"/>
    <property type="match status" value="1"/>
</dbReference>
<organism evidence="9 10">
    <name type="scientific">Talaromyces amestolkiae</name>
    <dbReference type="NCBI Taxonomy" id="1196081"/>
    <lineage>
        <taxon>Eukaryota</taxon>
        <taxon>Fungi</taxon>
        <taxon>Dikarya</taxon>
        <taxon>Ascomycota</taxon>
        <taxon>Pezizomycotina</taxon>
        <taxon>Eurotiomycetes</taxon>
        <taxon>Eurotiomycetidae</taxon>
        <taxon>Eurotiales</taxon>
        <taxon>Trichocomaceae</taxon>
        <taxon>Talaromyces</taxon>
        <taxon>Talaromyces sect. Talaromyces</taxon>
    </lineage>
</organism>
<dbReference type="Proteomes" id="UP000249363">
    <property type="component" value="Unassembled WGS sequence"/>
</dbReference>
<keyword evidence="10" id="KW-1185">Reference proteome</keyword>
<feature type="domain" description="Peptidase C45 hydrolase" evidence="8">
    <location>
        <begin position="589"/>
        <end position="831"/>
    </location>
</feature>
<reference evidence="9 10" key="1">
    <citation type="journal article" date="2017" name="Biotechnol. Biofuels">
        <title>Differential beta-glucosidase expression as a function of carbon source availability in Talaromyces amestolkiae: a genomic and proteomic approach.</title>
        <authorList>
            <person name="de Eugenio L.I."/>
            <person name="Mendez-Liter J.A."/>
            <person name="Nieto-Dominguez M."/>
            <person name="Alonso L."/>
            <person name="Gil-Munoz J."/>
            <person name="Barriuso J."/>
            <person name="Prieto A."/>
            <person name="Martinez M.J."/>
        </authorList>
    </citation>
    <scope>NUCLEOTIDE SEQUENCE [LARGE SCALE GENOMIC DNA]</scope>
    <source>
        <strain evidence="9 10">CIB</strain>
    </source>
</reference>
<dbReference type="InterPro" id="IPR047794">
    <property type="entry name" value="C45_proenzyme-like"/>
</dbReference>
<evidence type="ECO:0000259" key="8">
    <source>
        <dbReference type="Pfam" id="PF03417"/>
    </source>
</evidence>
<dbReference type="Pfam" id="PF03417">
    <property type="entry name" value="AAT"/>
    <property type="match status" value="1"/>
</dbReference>
<proteinExistence type="predicted"/>
<dbReference type="InterPro" id="IPR005079">
    <property type="entry name" value="Peptidase_C45_hydrolase"/>
</dbReference>
<accession>A0A364LCI1</accession>
<feature type="transmembrane region" description="Helical" evidence="7">
    <location>
        <begin position="292"/>
        <end position="313"/>
    </location>
</feature>
<keyword evidence="4 7" id="KW-1133">Transmembrane helix</keyword>
<feature type="transmembrane region" description="Helical" evidence="7">
    <location>
        <begin position="124"/>
        <end position="145"/>
    </location>
</feature>
<comment type="caution">
    <text evidence="9">The sequence shown here is derived from an EMBL/GenBank/DDBJ whole genome shotgun (WGS) entry which is preliminary data.</text>
</comment>
<dbReference type="GO" id="GO:0022857">
    <property type="term" value="F:transmembrane transporter activity"/>
    <property type="evidence" value="ECO:0007669"/>
    <property type="project" value="InterPro"/>
</dbReference>
<dbReference type="Gene3D" id="1.10.10.2120">
    <property type="match status" value="1"/>
</dbReference>
<evidence type="ECO:0000256" key="5">
    <source>
        <dbReference type="ARBA" id="ARBA00023136"/>
    </source>
</evidence>
<evidence type="ECO:0000256" key="3">
    <source>
        <dbReference type="ARBA" id="ARBA00022692"/>
    </source>
</evidence>
<evidence type="ECO:0000313" key="9">
    <source>
        <dbReference type="EMBL" id="RAO73535.1"/>
    </source>
</evidence>
<dbReference type="OrthoDB" id="189997at2759"/>
<dbReference type="RefSeq" id="XP_040738049.1">
    <property type="nucleotide sequence ID" value="XM_040882474.1"/>
</dbReference>
<feature type="transmembrane region" description="Helical" evidence="7">
    <location>
        <begin position="264"/>
        <end position="285"/>
    </location>
</feature>
<dbReference type="Gene3D" id="3.60.60.10">
    <property type="entry name" value="Penicillin V Acylase, Chain A"/>
    <property type="match status" value="1"/>
</dbReference>
<feature type="transmembrane region" description="Helical" evidence="7">
    <location>
        <begin position="229"/>
        <end position="249"/>
    </location>
</feature>
<dbReference type="EMBL" id="MIKG01000025">
    <property type="protein sequence ID" value="RAO73535.1"/>
    <property type="molecule type" value="Genomic_DNA"/>
</dbReference>
<dbReference type="GO" id="GO:0016020">
    <property type="term" value="C:membrane"/>
    <property type="evidence" value="ECO:0007669"/>
    <property type="project" value="UniProtKB-SubCell"/>
</dbReference>
<dbReference type="PANTHER" id="PTHR43791">
    <property type="entry name" value="PERMEASE-RELATED"/>
    <property type="match status" value="1"/>
</dbReference>
<dbReference type="InterPro" id="IPR011701">
    <property type="entry name" value="MFS"/>
</dbReference>
<evidence type="ECO:0000256" key="4">
    <source>
        <dbReference type="ARBA" id="ARBA00022989"/>
    </source>
</evidence>
<comment type="subcellular location">
    <subcellularLocation>
        <location evidence="1">Membrane</location>
        <topology evidence="1">Multi-pass membrane protein</topology>
    </subcellularLocation>
</comment>
<dbReference type="AlphaFoldDB" id="A0A364LCI1"/>
<dbReference type="InterPro" id="IPR036259">
    <property type="entry name" value="MFS_trans_sf"/>
</dbReference>
<feature type="transmembrane region" description="Helical" evidence="7">
    <location>
        <begin position="325"/>
        <end position="346"/>
    </location>
</feature>
<evidence type="ECO:0000313" key="10">
    <source>
        <dbReference type="Proteomes" id="UP000249363"/>
    </source>
</evidence>
<dbReference type="GeneID" id="63798761"/>
<evidence type="ECO:0000256" key="7">
    <source>
        <dbReference type="SAM" id="Phobius"/>
    </source>
</evidence>
<feature type="transmembrane region" description="Helical" evidence="7">
    <location>
        <begin position="389"/>
        <end position="408"/>
    </location>
</feature>
<keyword evidence="3 7" id="KW-0812">Transmembrane</keyword>
<feature type="transmembrane region" description="Helical" evidence="7">
    <location>
        <begin position="358"/>
        <end position="377"/>
    </location>
</feature>
<keyword evidence="5 7" id="KW-0472">Membrane</keyword>
<dbReference type="SUPFAM" id="SSF103473">
    <property type="entry name" value="MFS general substrate transporter"/>
    <property type="match status" value="1"/>
</dbReference>
<feature type="region of interest" description="Disordered" evidence="6">
    <location>
        <begin position="1"/>
        <end position="31"/>
    </location>
</feature>
<dbReference type="NCBIfam" id="NF040521">
    <property type="entry name" value="C45_proenzyme"/>
    <property type="match status" value="1"/>
</dbReference>
<evidence type="ECO:0000256" key="6">
    <source>
        <dbReference type="SAM" id="MobiDB-lite"/>
    </source>
</evidence>
<dbReference type="Gene3D" id="1.20.1250.20">
    <property type="entry name" value="MFS general substrate transporter like domains"/>
    <property type="match status" value="1"/>
</dbReference>
<protein>
    <recommendedName>
        <fullName evidence="8">Peptidase C45 hydrolase domain-containing protein</fullName>
    </recommendedName>
</protein>
<gene>
    <name evidence="9" type="ORF">BHQ10_009547</name>
</gene>
<evidence type="ECO:0000256" key="2">
    <source>
        <dbReference type="ARBA" id="ARBA00022448"/>
    </source>
</evidence>
<dbReference type="PANTHER" id="PTHR43791:SF1">
    <property type="entry name" value="ALLANTOATE PERMEASE"/>
    <property type="match status" value="1"/>
</dbReference>
<name>A0A364LCI1_TALAM</name>
<evidence type="ECO:0000256" key="1">
    <source>
        <dbReference type="ARBA" id="ARBA00004141"/>
    </source>
</evidence>
<feature type="transmembrane region" description="Helical" evidence="7">
    <location>
        <begin position="157"/>
        <end position="179"/>
    </location>
</feature>
<keyword evidence="2" id="KW-0813">Transport</keyword>
<sequence>MAIETPGAVDKGGENVEKLAPVPSRDRSDMEGQVKYESGTDEALKFVSGHAVQYTPEDEKRVRHKIDLYILPWMCGLYMLQYLDKTSLSYASSMGIKPDTHMSARFVLVTSQWYPMKDQGTRSAIWFSFNGVSQIVGGVLAYGVYTGFENGHYSFPAWKAMFLITGLLTAVYGIFMFLFMADSPVTARWLTDTEKYIAIERLRGNQQGIGSRVFKWSQVREAFTDIRTYLIFLFMVTCDIPNGGITVFFTELIESFGFNTQKTFLLAMPGGLVEVISIVGLCYLAKRIQNRMFCAVIGQMFGLLGMALMMGLSRSGTTAYPVGQLVGYYLDIGNSATALTLVLSIISSNTAGYTKKTTVNAISLIGYCVGFLIGPQTYRKAPDYPDAKWTTIAMWTTTIGCCLALYFVNKRENARRDKLCAELPPQPEGQEFLDLTDKENMYFRTRGITKDEQELKMPENYPRPYVETLRLRGPSYYEIGLQHGQQAKEQIYINIKTYTTFFQETAGMKTWEDAKERSKIFIPTLERLYPESLEEMRGIAAGAQLDMEDILALNVRSEIGLTNYPNTPKEAPPAITDGCTSIVQRSQDGSTVILAQNWDWLEQLHDGMVILDIVTPDEKTRLQFMNEAGLVGKIGVNSHGVGICMNAIRCGALSTDRLPTHVMCRRVLEYAKSFDEAVAMLDEYGGACSFNLVMADVQGEFASVESTPNGLSIIKPLTKGDSTKVSGKGTNFVAHTNHVMTPPTEFPGGAIYDRPAPNSFSRLERMTELTHEDISQQKELTLESVICRLRDQKGTPTSICRDKPANATGMEKMTTLATVSMVFDTVAKKVTKSQITIGRPCEEGLQLVELTV</sequence>